<dbReference type="AlphaFoldDB" id="A0A6V7UAN6"/>
<dbReference type="Proteomes" id="UP000580250">
    <property type="component" value="Unassembled WGS sequence"/>
</dbReference>
<keyword evidence="2" id="KW-0862">Zinc</keyword>
<evidence type="ECO:0000256" key="1">
    <source>
        <dbReference type="ARBA" id="ARBA00022771"/>
    </source>
</evidence>
<accession>A0A6V7UAN6</accession>
<reference evidence="5 6" key="1">
    <citation type="submission" date="2020-08" db="EMBL/GenBank/DDBJ databases">
        <authorList>
            <person name="Koutsovoulos G."/>
            <person name="Danchin GJ E."/>
        </authorList>
    </citation>
    <scope>NUCLEOTIDE SEQUENCE [LARGE SCALE GENOMIC DNA]</scope>
</reference>
<comment type="caution">
    <text evidence="5">The sequence shown here is derived from an EMBL/GenBank/DDBJ whole genome shotgun (WGS) entry which is preliminary data.</text>
</comment>
<dbReference type="PROSITE" id="PS50089">
    <property type="entry name" value="ZF_RING_2"/>
    <property type="match status" value="1"/>
</dbReference>
<dbReference type="SUPFAM" id="SSF57850">
    <property type="entry name" value="RING/U-box"/>
    <property type="match status" value="1"/>
</dbReference>
<dbReference type="EMBL" id="CAJEWN010000049">
    <property type="protein sequence ID" value="CAD2151792.1"/>
    <property type="molecule type" value="Genomic_DNA"/>
</dbReference>
<evidence type="ECO:0000256" key="2">
    <source>
        <dbReference type="ARBA" id="ARBA00022833"/>
    </source>
</evidence>
<keyword evidence="1 3" id="KW-0863">Zinc-finger</keyword>
<dbReference type="InterPro" id="IPR001841">
    <property type="entry name" value="Znf_RING"/>
</dbReference>
<evidence type="ECO:0000259" key="4">
    <source>
        <dbReference type="PROSITE" id="PS50089"/>
    </source>
</evidence>
<feature type="domain" description="RING-type" evidence="4">
    <location>
        <begin position="17"/>
        <end position="77"/>
    </location>
</feature>
<dbReference type="Gene3D" id="3.30.40.10">
    <property type="entry name" value="Zinc/RING finger domain, C3HC4 (zinc finger)"/>
    <property type="match status" value="1"/>
</dbReference>
<name>A0A6V7UAN6_MELEN</name>
<sequence length="111" mass="12907">MMEISLKAAEEQGQKECPICQNLLEDYEKDDRIVTTTCMGENDPDNRHYNHFYHQKCLVNWFHTGPRGANETCPICRSELKITLAKEAAKINEKLNKLDWGFGVENVVREY</sequence>
<gene>
    <name evidence="5" type="ORF">MENT_LOCUS10524</name>
</gene>
<evidence type="ECO:0000313" key="5">
    <source>
        <dbReference type="EMBL" id="CAD2151792.1"/>
    </source>
</evidence>
<dbReference type="GO" id="GO:0008270">
    <property type="term" value="F:zinc ion binding"/>
    <property type="evidence" value="ECO:0007669"/>
    <property type="project" value="UniProtKB-KW"/>
</dbReference>
<keyword evidence="1 3" id="KW-0479">Metal-binding</keyword>
<proteinExistence type="predicted"/>
<protein>
    <recommendedName>
        <fullName evidence="4">RING-type domain-containing protein</fullName>
    </recommendedName>
</protein>
<evidence type="ECO:0000313" key="6">
    <source>
        <dbReference type="Proteomes" id="UP000580250"/>
    </source>
</evidence>
<evidence type="ECO:0000256" key="3">
    <source>
        <dbReference type="PROSITE-ProRule" id="PRU00175"/>
    </source>
</evidence>
<dbReference type="InterPro" id="IPR013083">
    <property type="entry name" value="Znf_RING/FYVE/PHD"/>
</dbReference>
<organism evidence="5 6">
    <name type="scientific">Meloidogyne enterolobii</name>
    <name type="common">Root-knot nematode worm</name>
    <name type="synonym">Meloidogyne mayaguensis</name>
    <dbReference type="NCBI Taxonomy" id="390850"/>
    <lineage>
        <taxon>Eukaryota</taxon>
        <taxon>Metazoa</taxon>
        <taxon>Ecdysozoa</taxon>
        <taxon>Nematoda</taxon>
        <taxon>Chromadorea</taxon>
        <taxon>Rhabditida</taxon>
        <taxon>Tylenchina</taxon>
        <taxon>Tylenchomorpha</taxon>
        <taxon>Tylenchoidea</taxon>
        <taxon>Meloidogynidae</taxon>
        <taxon>Meloidogyninae</taxon>
        <taxon>Meloidogyne</taxon>
    </lineage>
</organism>